<dbReference type="InterPro" id="IPR043128">
    <property type="entry name" value="Rev_trsase/Diguanyl_cyclase"/>
</dbReference>
<dbReference type="Pfam" id="PF08448">
    <property type="entry name" value="PAS_4"/>
    <property type="match status" value="1"/>
</dbReference>
<evidence type="ECO:0000256" key="1">
    <source>
        <dbReference type="ARBA" id="ARBA00012528"/>
    </source>
</evidence>
<dbReference type="Pfam" id="PF00990">
    <property type="entry name" value="GGDEF"/>
    <property type="match status" value="1"/>
</dbReference>
<dbReference type="Proteomes" id="UP001242480">
    <property type="component" value="Unassembled WGS sequence"/>
</dbReference>
<reference evidence="5 6" key="1">
    <citation type="submission" date="2023-07" db="EMBL/GenBank/DDBJ databases">
        <title>Genomic Encyclopedia of Type Strains, Phase IV (KMG-IV): sequencing the most valuable type-strain genomes for metagenomic binning, comparative biology and taxonomic classification.</title>
        <authorList>
            <person name="Goeker M."/>
        </authorList>
    </citation>
    <scope>NUCLEOTIDE SEQUENCE [LARGE SCALE GENOMIC DNA]</scope>
    <source>
        <strain evidence="5 6">DSM 19619</strain>
    </source>
</reference>
<dbReference type="InterPro" id="IPR013656">
    <property type="entry name" value="PAS_4"/>
</dbReference>
<dbReference type="InterPro" id="IPR029787">
    <property type="entry name" value="Nucleotide_cyclase"/>
</dbReference>
<accession>A0ABU0J1N2</accession>
<dbReference type="InterPro" id="IPR050469">
    <property type="entry name" value="Diguanylate_Cyclase"/>
</dbReference>
<dbReference type="InterPro" id="IPR035965">
    <property type="entry name" value="PAS-like_dom_sf"/>
</dbReference>
<dbReference type="InterPro" id="IPR000160">
    <property type="entry name" value="GGDEF_dom"/>
</dbReference>
<dbReference type="PANTHER" id="PTHR45138:SF9">
    <property type="entry name" value="DIGUANYLATE CYCLASE DGCM-RELATED"/>
    <property type="match status" value="1"/>
</dbReference>
<dbReference type="PANTHER" id="PTHR45138">
    <property type="entry name" value="REGULATORY COMPONENTS OF SENSORY TRANSDUCTION SYSTEM"/>
    <property type="match status" value="1"/>
</dbReference>
<name>A0ABU0J1N2_9HYPH</name>
<keyword evidence="6" id="KW-1185">Reference proteome</keyword>
<dbReference type="InterPro" id="IPR000014">
    <property type="entry name" value="PAS"/>
</dbReference>
<dbReference type="PROSITE" id="PS50887">
    <property type="entry name" value="GGDEF"/>
    <property type="match status" value="1"/>
</dbReference>
<evidence type="ECO:0000256" key="2">
    <source>
        <dbReference type="ARBA" id="ARBA00034247"/>
    </source>
</evidence>
<comment type="catalytic activity">
    <reaction evidence="2">
        <text>2 GTP = 3',3'-c-di-GMP + 2 diphosphate</text>
        <dbReference type="Rhea" id="RHEA:24898"/>
        <dbReference type="ChEBI" id="CHEBI:33019"/>
        <dbReference type="ChEBI" id="CHEBI:37565"/>
        <dbReference type="ChEBI" id="CHEBI:58805"/>
        <dbReference type="EC" id="2.7.7.65"/>
    </reaction>
</comment>
<evidence type="ECO:0000256" key="3">
    <source>
        <dbReference type="SAM" id="Coils"/>
    </source>
</evidence>
<organism evidence="5 6">
    <name type="scientific">Labrys wisconsinensis</name>
    <dbReference type="NCBI Taxonomy" id="425677"/>
    <lineage>
        <taxon>Bacteria</taxon>
        <taxon>Pseudomonadati</taxon>
        <taxon>Pseudomonadota</taxon>
        <taxon>Alphaproteobacteria</taxon>
        <taxon>Hyphomicrobiales</taxon>
        <taxon>Xanthobacteraceae</taxon>
        <taxon>Labrys</taxon>
    </lineage>
</organism>
<dbReference type="SUPFAM" id="SSF55785">
    <property type="entry name" value="PYP-like sensor domain (PAS domain)"/>
    <property type="match status" value="1"/>
</dbReference>
<dbReference type="SUPFAM" id="SSF55073">
    <property type="entry name" value="Nucleotide cyclase"/>
    <property type="match status" value="1"/>
</dbReference>
<gene>
    <name evidence="5" type="ORF">QO011_001156</name>
</gene>
<dbReference type="EC" id="2.7.7.65" evidence="1"/>
<dbReference type="Gene3D" id="3.30.70.270">
    <property type="match status" value="1"/>
</dbReference>
<keyword evidence="3" id="KW-0175">Coiled coil</keyword>
<sequence length="500" mass="54551">MYFEFRETDIDRHIQTADAGALLSVWRRHAGAGGLPEADAVWAEGVARLEPYLLWVEPAGEDDWHYAVVGSRLAEERGLHWRHPHVSGLAEPSRSFVRRCFATVVRRAEPAYAIHTAPECEKVLLWERLVLPCRGRGGGICLLVFLRPLEYVEDMIRTVLDSTPGGILRARCIRDAEGRIVDAVCLLANERAAALLRRPPGELVKGCLLELFPHFLESGVFARLAGLVETRQPCSFEMEYRDSGALAWFSVSAAPLGDGFTLSLTDVTALKRVNLELERARTELIAMNGHLERQALDLEAAIADANAARHDLEAEVECRKVLEEELRRLAMTDTLTGLANRPALIAHGQALVAGVARRGQPLSVIAIDIDRFKDINDTHGHAAGDCVLAALAMLLQDAAPPDLGMAGRLGGEEFVIVVPRVGIEAAARVAEGLRAALAARPIDAGTAGIAVTASFGVAQFIAGEEFEDMLARCDEALYRAKRQGRNRVVRAAMPRRRAVA</sequence>
<protein>
    <recommendedName>
        <fullName evidence="1">diguanylate cyclase</fullName>
        <ecNumber evidence="1">2.7.7.65</ecNumber>
    </recommendedName>
</protein>
<dbReference type="SMART" id="SM00267">
    <property type="entry name" value="GGDEF"/>
    <property type="match status" value="1"/>
</dbReference>
<feature type="coiled-coil region" evidence="3">
    <location>
        <begin position="288"/>
        <end position="315"/>
    </location>
</feature>
<feature type="domain" description="GGDEF" evidence="4">
    <location>
        <begin position="360"/>
        <end position="493"/>
    </location>
</feature>
<dbReference type="CDD" id="cd00130">
    <property type="entry name" value="PAS"/>
    <property type="match status" value="1"/>
</dbReference>
<dbReference type="Gene3D" id="3.30.450.20">
    <property type="entry name" value="PAS domain"/>
    <property type="match status" value="1"/>
</dbReference>
<evidence type="ECO:0000259" key="4">
    <source>
        <dbReference type="PROSITE" id="PS50887"/>
    </source>
</evidence>
<dbReference type="EMBL" id="JAUSVX010000001">
    <property type="protein sequence ID" value="MDQ0468161.1"/>
    <property type="molecule type" value="Genomic_DNA"/>
</dbReference>
<dbReference type="CDD" id="cd01949">
    <property type="entry name" value="GGDEF"/>
    <property type="match status" value="1"/>
</dbReference>
<dbReference type="RefSeq" id="WP_307268849.1">
    <property type="nucleotide sequence ID" value="NZ_JAUSVX010000001.1"/>
</dbReference>
<dbReference type="NCBIfam" id="TIGR00254">
    <property type="entry name" value="GGDEF"/>
    <property type="match status" value="1"/>
</dbReference>
<evidence type="ECO:0000313" key="6">
    <source>
        <dbReference type="Proteomes" id="UP001242480"/>
    </source>
</evidence>
<comment type="caution">
    <text evidence="5">The sequence shown here is derived from an EMBL/GenBank/DDBJ whole genome shotgun (WGS) entry which is preliminary data.</text>
</comment>
<proteinExistence type="predicted"/>
<evidence type="ECO:0000313" key="5">
    <source>
        <dbReference type="EMBL" id="MDQ0468161.1"/>
    </source>
</evidence>